<reference evidence="8 9" key="1">
    <citation type="submission" date="2016-02" db="EMBL/GenBank/DDBJ databases">
        <title>Genome analysis of coral dinoflagellate symbionts highlights evolutionary adaptations to a symbiotic lifestyle.</title>
        <authorList>
            <person name="Aranda M."/>
            <person name="Li Y."/>
            <person name="Liew Y.J."/>
            <person name="Baumgarten S."/>
            <person name="Simakov O."/>
            <person name="Wilson M."/>
            <person name="Piel J."/>
            <person name="Ashoor H."/>
            <person name="Bougouffa S."/>
            <person name="Bajic V.B."/>
            <person name="Ryu T."/>
            <person name="Ravasi T."/>
            <person name="Bayer T."/>
            <person name="Micklem G."/>
            <person name="Kim H."/>
            <person name="Bhak J."/>
            <person name="Lajeunesse T.C."/>
            <person name="Voolstra C.R."/>
        </authorList>
    </citation>
    <scope>NUCLEOTIDE SEQUENCE [LARGE SCALE GENOMIC DNA]</scope>
    <source>
        <strain evidence="8 9">CCMP2467</strain>
    </source>
</reference>
<feature type="region of interest" description="Disordered" evidence="5">
    <location>
        <begin position="1741"/>
        <end position="1773"/>
    </location>
</feature>
<name>A0A1Q9EN14_SYMMI</name>
<feature type="transmembrane region" description="Helical" evidence="6">
    <location>
        <begin position="2237"/>
        <end position="2256"/>
    </location>
</feature>
<feature type="region of interest" description="Disordered" evidence="5">
    <location>
        <begin position="3748"/>
        <end position="3880"/>
    </location>
</feature>
<evidence type="ECO:0000259" key="7">
    <source>
        <dbReference type="PROSITE" id="PS50802"/>
    </source>
</evidence>
<feature type="region of interest" description="Disordered" evidence="5">
    <location>
        <begin position="208"/>
        <end position="255"/>
    </location>
</feature>
<feature type="transmembrane region" description="Helical" evidence="6">
    <location>
        <begin position="825"/>
        <end position="844"/>
    </location>
</feature>
<evidence type="ECO:0000256" key="6">
    <source>
        <dbReference type="SAM" id="Phobius"/>
    </source>
</evidence>
<feature type="compositionally biased region" description="Basic and acidic residues" evidence="5">
    <location>
        <begin position="3951"/>
        <end position="3966"/>
    </location>
</feature>
<dbReference type="EMBL" id="LSRX01000110">
    <property type="protein sequence ID" value="OLQ08787.1"/>
    <property type="molecule type" value="Genomic_DNA"/>
</dbReference>
<keyword evidence="9" id="KW-1185">Reference proteome</keyword>
<sequence>MEGMQTAARHRAEDITKEWLELKAHVGGKQPEVVRRDRSSEVIVNLTSATALLPEARSRWLCRALETVATGQTRPSDLFDICSHSRFAEGVPSSIAAQMLEDLRQQSSLFPEKLRKAILEEDIPLGEKKRSAVQRAQAQPKVNPAAEEMLSRCIDFVRQNESAIQAVHALESRTYQVDLSRASLQQVWGITWSRPAFEQQRRVVQSVVPESPADRTEDVSVQKQHSASLVRESEEPQEDEKEKAGPAQTAAAEGLAPPPFASGDYILDSSGSGWWGHPSGDWLFNKSEGIYFHSASTKLFMEDPRAPGQFLPVGGDTADLGAPARLRGRIRWFSRSKGFGFVAPWPKSPDAPPGVSEDVFLHRSQLLPPEMDEGGADKGGILVRTGQELTSSEAEKRLSHGALVKQAPPLWKRGIFWAGPSKTDHVKLVGERLQFERLTGTGPETGWVSLKVKDKALMEQLGNSKVPAPLLDPKAVEEGRAVKAFADPPKPVEGRKDDIEFVFQDGCVDCDLRNPIVAKQVELMKQLVLSLTQYFPEEKFKQWAEPLGEETGWRRYGGWERAIEFAQEAMTKHAPIDGLPGRNFPRLPLPALIIEGKVDETAKGSDEVRLSHSDGLDPSHRPFPKKPDEAKKLAEEIQPTQRKLSRAAVERSFERVWCQLQAAVDPTGMNCAALPRLPLVPGAPVEFDLGMQDGKPSAVSAQQRLDLHGLCRAGFAGMSCTRQVEPAPINLKAESGHSLVGCFAGLVTGRHGMGGVTPEACGSDTDELLLTVLGARAIASRIEIVIPLCRTMAEYKLAVDSSKKATELPLLRVCGTVQQNPHMRAFWASTISFFLAFLGWFALAPLGLEVATSMGTCENQLFPPTDFPTRPAYMKFKNLKSGLSYCQYGVLKEDGKLIDCKDVPADAVSAEEKEKYRPQVLAKCVCTPGTECKSVIANAGVASVASTIFVRIALGTLLERFGPVNVQCGLMCGQVLASSIISSRFCTASTGPWLGAKRLLRLMFTICLYLVMGFMFRESLYASSSDMADLSQVCITSHTVRRKAPTCQSQIAHKTQNQSRPVTCITSAPTGTNGPEAEVEELQLPLSVRQQARNEWQSDWSAGGADDWQQEAALDAIQSGTPLAGNLVVVRDANQATQISTYYSTHALTECITLLLPGPAPKDAGFSQAFARIGLGKGQISTQAIALRALGDWSKCPWPLPSTQVDTTKVPIVKRCTLRIVAPSEYRHLHLQKGQDNAQQILCDMAAWEPQIPASKLGGGQWTWQTSSKGPRSDNMLVGFLKLPLSEAEKLIAHSGQKGIFLNILDDPGTRREMHWFPAAEGETRESYFRRALHEASGKPLLYRKGGSNNLGTLLAQDQVNKPKALTLVMTGMPSAWEEEEVFAFLELQKWKNIKVVTRQIRKQRPQWIVSAEPPSLSDARFWVYEDAQTSTSICLAPAPPRRHSFQSEPAWAPKKGWHFQKQAVDAPPKQEREGRTARKQESKSEERERTRSRERARTEVDNRSASVEATQLDADMQSEAEPSSTKPNPPNASKANHDSVPSNPDEAKLAGWVEHDKGGDGDCFYRAFCAAVHSMENPGKQLKDDELKRLAADARAQVVLHVKRHQDKFRPHYALDPNETPEMRSNQPPADTLDKWMHNQSLPSTWACGLTIQAMVEVTGLPAIVWKLKGGIWERYTLAGKFKDGKITAKKGGSPVVLILRNRHFTFLAPNNTAGRVVSLPRPWLLKTQKPHEIIDLTGAGKRSCSKGTNSARSVKTPSLHSLRTTRSRATPSLHTVHSAALDFPPVATESTGSKRCCSSDFGDAGKHSKQKTQVQTPETKVTETSPSHSGPRKAQRVQNCLRVPAKRCSPVSAPIAASQGGRTKWWECDCGFVVYKHPIIKSHHERRKLHLHKVHGVPWADIPPPPKPSHSASSAATQKAFEGRWQILWTKFNANRWPGAHDIVAESIGHPPKHRCKACQRLVKRSDVVSEVCTKHRFRSQVPALKARRKLWGSWSKAARKEAAKQRGEARKAQRVADTRKAKVDSSQAFRALSTAGTSIDKPVMQIGLPLVKSSNHNTGNWWKCKYCEFAIPASSCAGATFVTNQFWCSLMFVVGTANATAAGWGNLGGGVTQCWDMPTARNYDPTVTGKTQKPSMWDYVEELAMNNQLATHFRTYFQMDAGDASALAGAFGLMNLFARSLGGISSDICFKYFGFRGRISDSLGIWAQFLALFFEAIFLFSFGKIVMMMMMMMMMIMVVVVMVVVVVVVVAQVDNSQPWYVALAVLVCFSLFVQMAEGTSYGIVPFMNRKQLAVVSALVGAGGNLGAVIAGFCFYKPIQDALLPFQVHAGYVMFWALLSPCYYWSEMGGMFHAPAQSVEKGKTSGDYESHTESEATTAATETSVCAEFVALNLAKDLGTSFQGREQGGRRGAKAAMLAGFQRTQHGFLQYAQRLSDNSAKLWLSAETSACCVLVFGPDKNGMAAAVLGDAGAGGRGLVVARDGQITSRLGAAGPSGEEKPAQDSLKVFEHGLKGPSINFPSMPGARGPAPKGFGTHAYSEKGGSAAGLAVTLDVCQLDWANDALIILASESFWAIADEEKAAKSALAAVVAHQSPEQALMQDVQAARRGAKADDLAITVLRFTWVDLTDGGKASDEPTRDMDAPAAALGVSDDLKSRLGSSADTSLLALLEKWGITSLKQLSWTSPERLGKAIDSLPFGSGPSEGHLADLRALNVELWEARTAESSGPAPKVNPKRLGVLEAAAGFKTLASRSTVDEEATRVDLEARKAALLMLGDNGRLLRDKLHQNFQSVSAHAFSTMLSHLPIQNLSLAKEQARHEAWFHLLTDDVLHTSLLRQDWSIRSAFMSGHIPPTNLVPIYGAEDGMLRTSLLTERSLSCTEQSHPRVEPLHDNTPKATLRMPAEPGSSSLMPNLRGFKLVFDLFTKGILRGVFDLPQTPGQKLFVAGGAVLACAQLWQHPKLQPLYKIVATEVACFLLLKRLRIGQSPQVLQNIMEFLAADENAIDVASAPADQLWLPGGATGNKESWGFASSDIDVFICCETEDEGKQLLRQTVHTICKNITEMRRKHVEKRAKRRHRPDYQLGVNSSGYSRDIRLLRSANALSIWGGWPFRTVQVMVILYKRMDEVLNFFDLDCISMGFDGQNILTLPRTIRSLQTGYNFVEPAKLRRWSTGPRILKYKSRGFGTVFFEICKHHPRCDLPSTLDEETARRIAALNGFISASQDLGYGEVELPFVQRMVLGMHLDQYMEMHEDRRKSIRQSIDFQSKGLWNQPDSDLVAGKYRYISGDESASETSIEALLNVSMEKDGLPGLRWKNVDLWESRRGNEFLPRCYMCRERIDPSATLAERPRLCGACEALSREKLAQETDLTGKTAIVTGGRVNIGYATALKLLRMGCEVAVTTRFPRDCLRRYSQEKDSLSWLPRLWVYGADFRNVPTVAQLGKHLAETFPKLDILINNAAQTVKRPAAHYKSLIEAEQTPLDAQLEGRLRQLSSGAPDLKYLLEGEATETAPVQVSDAQLPVPETKDLRAETSWTAKIGEVSWVESVEVQVINVTAPFVLLSELKSSLLPKEVDTETKEGQNPVSRRRPFVLEHPRDFLSTADTFPNRNFTPRSDILEKRRQLIKHVRFVVNVSSQEGSFRTLGSKGANHPHTNMAKASLNMMTCSVADEFSRSGVAVVSVDTGWISRMKPEPLAEAEPHVQSAPPLSAEDGAARVLDPVISTMNGQQPVTGCLLRNFQPVVIPRPAKRRRKNPKARVVQEVDDIFAQPGDGEGQEVSEEDEEEEEDDSEEEARGAATSTECMNVGSGGEPEEADPQPAAEDGASHVDAAPAPETVRVRAASRAMGKRGASSQAEASPATVRRRVLQKSAPENSAQGLLASLDRYSLDTDQAGNVCQTSPVGKEPTEPKGKGKGKAPEEKENLLSSVSSTKADAKAKAKAKSKASRLAPEKADDKEPRKDATGKESSGAAPSTGASRGGADLSKLNRQFEAALAKLDDLACTNRARVMPAFCLPRILLVAVTHDAMDDIFSEFCTEIEKLH</sequence>
<dbReference type="Proteomes" id="UP000186817">
    <property type="component" value="Unassembled WGS sequence"/>
</dbReference>
<feature type="compositionally biased region" description="Basic and acidic residues" evidence="5">
    <location>
        <begin position="603"/>
        <end position="635"/>
    </location>
</feature>
<evidence type="ECO:0000313" key="8">
    <source>
        <dbReference type="EMBL" id="OLQ08787.1"/>
    </source>
</evidence>
<keyword evidence="3 6" id="KW-1133">Transmembrane helix</keyword>
<feature type="transmembrane region" description="Helical" evidence="6">
    <location>
        <begin position="2295"/>
        <end position="2315"/>
    </location>
</feature>
<keyword evidence="4 6" id="KW-0472">Membrane</keyword>
<dbReference type="InterPro" id="IPR036259">
    <property type="entry name" value="MFS_trans_sf"/>
</dbReference>
<dbReference type="InterPro" id="IPR038765">
    <property type="entry name" value="Papain-like_cys_pep_sf"/>
</dbReference>
<feature type="transmembrane region" description="Helical" evidence="6">
    <location>
        <begin position="2262"/>
        <end position="2283"/>
    </location>
</feature>
<accession>A0A1Q9EN14</accession>
<dbReference type="SUPFAM" id="SSF51735">
    <property type="entry name" value="NAD(P)-binding Rossmann-fold domains"/>
    <property type="match status" value="1"/>
</dbReference>
<evidence type="ECO:0000256" key="1">
    <source>
        <dbReference type="ARBA" id="ARBA00004141"/>
    </source>
</evidence>
<dbReference type="GO" id="GO:0016020">
    <property type="term" value="C:membrane"/>
    <property type="evidence" value="ECO:0007669"/>
    <property type="project" value="UniProtKB-SubCell"/>
</dbReference>
<feature type="compositionally biased region" description="Polar residues" evidence="5">
    <location>
        <begin position="1521"/>
        <end position="1543"/>
    </location>
</feature>
<protein>
    <submittedName>
        <fullName evidence="8">High affinity nitrate transporter 2.5</fullName>
    </submittedName>
</protein>
<dbReference type="InterPro" id="IPR036291">
    <property type="entry name" value="NAD(P)-bd_dom_sf"/>
</dbReference>
<gene>
    <name evidence="8" type="primary">NRT2.5</name>
    <name evidence="8" type="ORF">AK812_SmicGene7670</name>
</gene>
<dbReference type="Gene3D" id="3.60.40.10">
    <property type="entry name" value="PPM-type phosphatase domain"/>
    <property type="match status" value="1"/>
</dbReference>
<evidence type="ECO:0000256" key="2">
    <source>
        <dbReference type="ARBA" id="ARBA00022692"/>
    </source>
</evidence>
<feature type="compositionally biased region" description="Polar residues" evidence="5">
    <location>
        <begin position="1747"/>
        <end position="1773"/>
    </location>
</feature>
<organism evidence="8 9">
    <name type="scientific">Symbiodinium microadriaticum</name>
    <name type="common">Dinoflagellate</name>
    <name type="synonym">Zooxanthella microadriatica</name>
    <dbReference type="NCBI Taxonomy" id="2951"/>
    <lineage>
        <taxon>Eukaryota</taxon>
        <taxon>Sar</taxon>
        <taxon>Alveolata</taxon>
        <taxon>Dinophyceae</taxon>
        <taxon>Suessiales</taxon>
        <taxon>Symbiodiniaceae</taxon>
        <taxon>Symbiodinium</taxon>
    </lineage>
</organism>
<evidence type="ECO:0000313" key="9">
    <source>
        <dbReference type="Proteomes" id="UP000186817"/>
    </source>
</evidence>
<feature type="domain" description="OTU" evidence="7">
    <location>
        <begin position="1553"/>
        <end position="1712"/>
    </location>
</feature>
<comment type="subcellular location">
    <subcellularLocation>
        <location evidence="1">Membrane</location>
        <topology evidence="1">Multi-pass membrane protein</topology>
    </subcellularLocation>
</comment>
<dbReference type="GO" id="GO:0015112">
    <property type="term" value="F:nitrate transmembrane transporter activity"/>
    <property type="evidence" value="ECO:0007669"/>
    <property type="project" value="InterPro"/>
</dbReference>
<dbReference type="Pfam" id="PF00106">
    <property type="entry name" value="adh_short"/>
    <property type="match status" value="1"/>
</dbReference>
<evidence type="ECO:0000256" key="4">
    <source>
        <dbReference type="ARBA" id="ARBA00023136"/>
    </source>
</evidence>
<feature type="region of interest" description="Disordered" evidence="5">
    <location>
        <begin position="3893"/>
        <end position="3983"/>
    </location>
</feature>
<feature type="compositionally biased region" description="Polar residues" evidence="5">
    <location>
        <begin position="3893"/>
        <end position="3902"/>
    </location>
</feature>
<dbReference type="InterPro" id="IPR003323">
    <property type="entry name" value="OTU_dom"/>
</dbReference>
<feature type="region of interest" description="Disordered" evidence="5">
    <location>
        <begin position="1461"/>
        <end position="1547"/>
    </location>
</feature>
<dbReference type="Gene3D" id="1.20.1250.20">
    <property type="entry name" value="MFS general substrate transporter like domains"/>
    <property type="match status" value="1"/>
</dbReference>
<dbReference type="Gene3D" id="3.40.50.720">
    <property type="entry name" value="NAD(P)-binding Rossmann-like Domain"/>
    <property type="match status" value="1"/>
</dbReference>
<dbReference type="InterPro" id="IPR044772">
    <property type="entry name" value="NO3_transporter"/>
</dbReference>
<dbReference type="InterPro" id="IPR012340">
    <property type="entry name" value="NA-bd_OB-fold"/>
</dbReference>
<feature type="region of interest" description="Disordered" evidence="5">
    <location>
        <begin position="603"/>
        <end position="639"/>
    </location>
</feature>
<feature type="transmembrane region" description="Helical" evidence="6">
    <location>
        <begin position="999"/>
        <end position="1016"/>
    </location>
</feature>
<feature type="compositionally biased region" description="Basic and acidic residues" evidence="5">
    <location>
        <begin position="3907"/>
        <end position="3925"/>
    </location>
</feature>
<feature type="compositionally biased region" description="Basic and acidic residues" evidence="5">
    <location>
        <begin position="1469"/>
        <end position="1503"/>
    </location>
</feature>
<feature type="compositionally biased region" description="Polar residues" evidence="5">
    <location>
        <begin position="1813"/>
        <end position="1830"/>
    </location>
</feature>
<feature type="compositionally biased region" description="Basic residues" evidence="5">
    <location>
        <begin position="3749"/>
        <end position="3758"/>
    </location>
</feature>
<keyword evidence="2 6" id="KW-0812">Transmembrane</keyword>
<dbReference type="Gene3D" id="3.90.70.80">
    <property type="match status" value="1"/>
</dbReference>
<feature type="transmembrane region" description="Helical" evidence="6">
    <location>
        <begin position="2206"/>
        <end position="2225"/>
    </location>
</feature>
<comment type="caution">
    <text evidence="8">The sequence shown here is derived from an EMBL/GenBank/DDBJ whole genome shotgun (WGS) entry which is preliminary data.</text>
</comment>
<dbReference type="InterPro" id="IPR036457">
    <property type="entry name" value="PPM-type-like_dom_sf"/>
</dbReference>
<dbReference type="PANTHER" id="PTHR23515">
    <property type="entry name" value="HIGH-AFFINITY NITRATE TRANSPORTER 2.3"/>
    <property type="match status" value="1"/>
</dbReference>
<dbReference type="InterPro" id="IPR002347">
    <property type="entry name" value="SDR_fam"/>
</dbReference>
<feature type="region of interest" description="Disordered" evidence="5">
    <location>
        <begin position="1790"/>
        <end position="1837"/>
    </location>
</feature>
<feature type="region of interest" description="Disordered" evidence="5">
    <location>
        <begin position="1051"/>
        <end position="1075"/>
    </location>
</feature>
<feature type="compositionally biased region" description="Polar residues" evidence="5">
    <location>
        <begin position="1051"/>
        <end position="1073"/>
    </location>
</feature>
<dbReference type="OrthoDB" id="435452at2759"/>
<evidence type="ECO:0000256" key="5">
    <source>
        <dbReference type="SAM" id="MobiDB-lite"/>
    </source>
</evidence>
<evidence type="ECO:0000256" key="3">
    <source>
        <dbReference type="ARBA" id="ARBA00022989"/>
    </source>
</evidence>
<dbReference type="CDD" id="cd22744">
    <property type="entry name" value="OTU"/>
    <property type="match status" value="1"/>
</dbReference>
<proteinExistence type="predicted"/>
<feature type="compositionally biased region" description="Acidic residues" evidence="5">
    <location>
        <begin position="3776"/>
        <end position="3794"/>
    </location>
</feature>
<dbReference type="Gene3D" id="2.40.50.140">
    <property type="entry name" value="Nucleic acid-binding proteins"/>
    <property type="match status" value="1"/>
</dbReference>
<dbReference type="SUPFAM" id="SSF54001">
    <property type="entry name" value="Cysteine proteinases"/>
    <property type="match status" value="1"/>
</dbReference>
<dbReference type="PROSITE" id="PS50802">
    <property type="entry name" value="OTU"/>
    <property type="match status" value="1"/>
</dbReference>